<proteinExistence type="predicted"/>
<dbReference type="EMBL" id="UFTJ01000001">
    <property type="protein sequence ID" value="SSZ46486.1"/>
    <property type="molecule type" value="Genomic_DNA"/>
</dbReference>
<name>A0A376BXX0_9FLAO</name>
<protein>
    <submittedName>
        <fullName evidence="1">Uncharacterized protein</fullName>
    </submittedName>
</protein>
<evidence type="ECO:0000313" key="1">
    <source>
        <dbReference type="EMBL" id="SSZ46486.1"/>
    </source>
</evidence>
<dbReference type="RefSeq" id="WP_002687446.1">
    <property type="nucleotide sequence ID" value="NZ_UFTJ01000001.1"/>
</dbReference>
<organism evidence="1 2">
    <name type="scientific">Bergeyella zoohelcum</name>
    <dbReference type="NCBI Taxonomy" id="1015"/>
    <lineage>
        <taxon>Bacteria</taxon>
        <taxon>Pseudomonadati</taxon>
        <taxon>Bacteroidota</taxon>
        <taxon>Flavobacteriia</taxon>
        <taxon>Flavobacteriales</taxon>
        <taxon>Weeksellaceae</taxon>
        <taxon>Bergeyella</taxon>
    </lineage>
</organism>
<gene>
    <name evidence="1" type="ORF">NCTC11661_00129</name>
</gene>
<dbReference type="Proteomes" id="UP000255515">
    <property type="component" value="Unassembled WGS sequence"/>
</dbReference>
<accession>A0A376BXX0</accession>
<dbReference type="AlphaFoldDB" id="A0A376BXX0"/>
<sequence length="269" mass="28990">MIRHLRKQKSDAGLPTPKRGEAILALNKEILSWPAVGSDEVTYEGNLVFVPGATFFKVYMTPTTQAATSESGGNPDGMGSKNKFVGEHPGTEKEAMSFLKKYANEGFIVFYGGCGTNEFKVMGSQCHPMKLSAATKDDKDGNITTLTFEQEVLNSDRVMFYNGSVDFAQPHKATGNSLGILKANGNIIQLPSTNTTADISITSSDFTDGEIVSFIGGGGTDPLKFKNKPSGTVAVLTKEAADWVAIENAIIDFRVVKADKTYLVEIGRR</sequence>
<reference evidence="1 2" key="1">
    <citation type="submission" date="2018-06" db="EMBL/GenBank/DDBJ databases">
        <authorList>
            <consortium name="Pathogen Informatics"/>
            <person name="Doyle S."/>
        </authorList>
    </citation>
    <scope>NUCLEOTIDE SEQUENCE [LARGE SCALE GENOMIC DNA]</scope>
    <source>
        <strain evidence="1 2">NCTC11661</strain>
    </source>
</reference>
<evidence type="ECO:0000313" key="2">
    <source>
        <dbReference type="Proteomes" id="UP000255515"/>
    </source>
</evidence>